<feature type="transmembrane region" description="Helical" evidence="7">
    <location>
        <begin position="12"/>
        <end position="36"/>
    </location>
</feature>
<dbReference type="InterPro" id="IPR035906">
    <property type="entry name" value="MetI-like_sf"/>
</dbReference>
<dbReference type="PANTHER" id="PTHR43744:SF12">
    <property type="entry name" value="ABC TRANSPORTER PERMEASE PROTEIN MG189-RELATED"/>
    <property type="match status" value="1"/>
</dbReference>
<keyword evidence="4 7" id="KW-0812">Transmembrane</keyword>
<dbReference type="EMBL" id="BOON01000031">
    <property type="protein sequence ID" value="GII23827.1"/>
    <property type="molecule type" value="Genomic_DNA"/>
</dbReference>
<keyword evidence="10" id="KW-1185">Reference proteome</keyword>
<evidence type="ECO:0000256" key="5">
    <source>
        <dbReference type="ARBA" id="ARBA00022989"/>
    </source>
</evidence>
<evidence type="ECO:0000313" key="10">
    <source>
        <dbReference type="Proteomes" id="UP000599074"/>
    </source>
</evidence>
<evidence type="ECO:0000256" key="2">
    <source>
        <dbReference type="ARBA" id="ARBA00022448"/>
    </source>
</evidence>
<feature type="transmembrane region" description="Helical" evidence="7">
    <location>
        <begin position="142"/>
        <end position="162"/>
    </location>
</feature>
<dbReference type="PANTHER" id="PTHR43744">
    <property type="entry name" value="ABC TRANSPORTER PERMEASE PROTEIN MG189-RELATED-RELATED"/>
    <property type="match status" value="1"/>
</dbReference>
<proteinExistence type="inferred from homology"/>
<evidence type="ECO:0000256" key="7">
    <source>
        <dbReference type="RuleBase" id="RU363032"/>
    </source>
</evidence>
<feature type="transmembrane region" description="Helical" evidence="7">
    <location>
        <begin position="109"/>
        <end position="130"/>
    </location>
</feature>
<evidence type="ECO:0000256" key="3">
    <source>
        <dbReference type="ARBA" id="ARBA00022475"/>
    </source>
</evidence>
<sequence length="276" mass="29838">MAERSIARPNYAAGVLAGIWLVIVAMPVVWMISWAVQRRSEYLANGPLALPRNVTFGNVQAVIAAGFTKYMVNSAIVTVASIVLTLVLALPAAYAIVRSREWLAGTVFRMFLLGLAIPAQATIIPVYWILTRLGLYDTLTGIVLPTVAFGLPLVILILAGSLRDVSGELYEAMTVDGAGPLRAFFRLTLPLSRGAITTVAIFSGLNAWNGFIFPLILTQSPEKRVATLGLWDFQQEYGVDVPMLMTAVLLSALPVLFLYLFARRWLVAGLAGVGGK</sequence>
<name>A0A8J3X0Z6_9ACTN</name>
<dbReference type="Pfam" id="PF00528">
    <property type="entry name" value="BPD_transp_1"/>
    <property type="match status" value="1"/>
</dbReference>
<evidence type="ECO:0000256" key="4">
    <source>
        <dbReference type="ARBA" id="ARBA00022692"/>
    </source>
</evidence>
<dbReference type="Gene3D" id="1.10.3720.10">
    <property type="entry name" value="MetI-like"/>
    <property type="match status" value="1"/>
</dbReference>
<feature type="domain" description="ABC transmembrane type-1" evidence="8">
    <location>
        <begin position="71"/>
        <end position="262"/>
    </location>
</feature>
<protein>
    <submittedName>
        <fullName evidence="9">ABC transporter permease</fullName>
    </submittedName>
</protein>
<evidence type="ECO:0000256" key="1">
    <source>
        <dbReference type="ARBA" id="ARBA00004651"/>
    </source>
</evidence>
<dbReference type="GO" id="GO:0005886">
    <property type="term" value="C:plasma membrane"/>
    <property type="evidence" value="ECO:0007669"/>
    <property type="project" value="UniProtKB-SubCell"/>
</dbReference>
<feature type="transmembrane region" description="Helical" evidence="7">
    <location>
        <begin position="237"/>
        <end position="261"/>
    </location>
</feature>
<evidence type="ECO:0000313" key="9">
    <source>
        <dbReference type="EMBL" id="GII23827.1"/>
    </source>
</evidence>
<gene>
    <name evidence="9" type="ORF">Pme01_34240</name>
</gene>
<comment type="caution">
    <text evidence="9">The sequence shown here is derived from an EMBL/GenBank/DDBJ whole genome shotgun (WGS) entry which is preliminary data.</text>
</comment>
<dbReference type="GO" id="GO:0055085">
    <property type="term" value="P:transmembrane transport"/>
    <property type="evidence" value="ECO:0007669"/>
    <property type="project" value="InterPro"/>
</dbReference>
<dbReference type="Proteomes" id="UP000599074">
    <property type="component" value="Unassembled WGS sequence"/>
</dbReference>
<keyword evidence="5 7" id="KW-1133">Transmembrane helix</keyword>
<comment type="subcellular location">
    <subcellularLocation>
        <location evidence="1 7">Cell membrane</location>
        <topology evidence="1 7">Multi-pass membrane protein</topology>
    </subcellularLocation>
</comment>
<dbReference type="SUPFAM" id="SSF161098">
    <property type="entry name" value="MetI-like"/>
    <property type="match status" value="1"/>
</dbReference>
<keyword evidence="3" id="KW-1003">Cell membrane</keyword>
<dbReference type="InterPro" id="IPR000515">
    <property type="entry name" value="MetI-like"/>
</dbReference>
<keyword evidence="2 7" id="KW-0813">Transport</keyword>
<dbReference type="RefSeq" id="WP_239088282.1">
    <property type="nucleotide sequence ID" value="NZ_BOON01000031.1"/>
</dbReference>
<accession>A0A8J3X0Z6</accession>
<evidence type="ECO:0000256" key="6">
    <source>
        <dbReference type="ARBA" id="ARBA00023136"/>
    </source>
</evidence>
<comment type="similarity">
    <text evidence="7">Belongs to the binding-protein-dependent transport system permease family.</text>
</comment>
<reference evidence="9" key="1">
    <citation type="submission" date="2021-01" db="EMBL/GenBank/DDBJ databases">
        <title>Whole genome shotgun sequence of Planosporangium mesophilum NBRC 109066.</title>
        <authorList>
            <person name="Komaki H."/>
            <person name="Tamura T."/>
        </authorList>
    </citation>
    <scope>NUCLEOTIDE SEQUENCE</scope>
    <source>
        <strain evidence="9">NBRC 109066</strain>
    </source>
</reference>
<dbReference type="CDD" id="cd06261">
    <property type="entry name" value="TM_PBP2"/>
    <property type="match status" value="1"/>
</dbReference>
<keyword evidence="6 7" id="KW-0472">Membrane</keyword>
<dbReference type="AlphaFoldDB" id="A0A8J3X0Z6"/>
<organism evidence="9 10">
    <name type="scientific">Planosporangium mesophilum</name>
    <dbReference type="NCBI Taxonomy" id="689768"/>
    <lineage>
        <taxon>Bacteria</taxon>
        <taxon>Bacillati</taxon>
        <taxon>Actinomycetota</taxon>
        <taxon>Actinomycetes</taxon>
        <taxon>Micromonosporales</taxon>
        <taxon>Micromonosporaceae</taxon>
        <taxon>Planosporangium</taxon>
    </lineage>
</organism>
<dbReference type="PROSITE" id="PS50928">
    <property type="entry name" value="ABC_TM1"/>
    <property type="match status" value="1"/>
</dbReference>
<feature type="transmembrane region" description="Helical" evidence="7">
    <location>
        <begin position="75"/>
        <end position="97"/>
    </location>
</feature>
<evidence type="ECO:0000259" key="8">
    <source>
        <dbReference type="PROSITE" id="PS50928"/>
    </source>
</evidence>